<dbReference type="AlphaFoldDB" id="A0A0R2L7B7"/>
<evidence type="ECO:0000313" key="1">
    <source>
        <dbReference type="EMBL" id="KRN97538.1"/>
    </source>
</evidence>
<protein>
    <submittedName>
        <fullName evidence="1">Uncharacterized protein</fullName>
    </submittedName>
</protein>
<name>A0A0R2L7B7_9LACO</name>
<reference evidence="1 2" key="1">
    <citation type="journal article" date="2015" name="Genome Announc.">
        <title>Expanding the biotechnology potential of lactobacilli through comparative genomics of 213 strains and associated genera.</title>
        <authorList>
            <person name="Sun Z."/>
            <person name="Harris H.M."/>
            <person name="McCann A."/>
            <person name="Guo C."/>
            <person name="Argimon S."/>
            <person name="Zhang W."/>
            <person name="Yang X."/>
            <person name="Jeffery I.B."/>
            <person name="Cooney J.C."/>
            <person name="Kagawa T.F."/>
            <person name="Liu W."/>
            <person name="Song Y."/>
            <person name="Salvetti E."/>
            <person name="Wrobel A."/>
            <person name="Rasinkangas P."/>
            <person name="Parkhill J."/>
            <person name="Rea M.C."/>
            <person name="O'Sullivan O."/>
            <person name="Ritari J."/>
            <person name="Douillard F.P."/>
            <person name="Paul Ross R."/>
            <person name="Yang R."/>
            <person name="Briner A.E."/>
            <person name="Felis G.E."/>
            <person name="de Vos W.M."/>
            <person name="Barrangou R."/>
            <person name="Klaenhammer T.R."/>
            <person name="Caufield P.W."/>
            <person name="Cui Y."/>
            <person name="Zhang H."/>
            <person name="O'Toole P.W."/>
        </authorList>
    </citation>
    <scope>NUCLEOTIDE SEQUENCE [LARGE SCALE GENOMIC DNA]</scope>
    <source>
        <strain evidence="1 2">NBRC 103219</strain>
    </source>
</reference>
<organism evidence="1 2">
    <name type="scientific">Ligilactobacillus pobuzihii</name>
    <dbReference type="NCBI Taxonomy" id="449659"/>
    <lineage>
        <taxon>Bacteria</taxon>
        <taxon>Bacillati</taxon>
        <taxon>Bacillota</taxon>
        <taxon>Bacilli</taxon>
        <taxon>Lactobacillales</taxon>
        <taxon>Lactobacillaceae</taxon>
        <taxon>Ligilactobacillus</taxon>
    </lineage>
</organism>
<sequence length="78" mass="8899">MVSMSENVFFNPGQSISSDYDFNKAYVSAQIYHTKSKKPIVVVREKDGQPYLIFDEQAAQSSKQAENSEYTLVKRVDD</sequence>
<dbReference type="EMBL" id="JQCN01000060">
    <property type="protein sequence ID" value="KRN97538.1"/>
    <property type="molecule type" value="Genomic_DNA"/>
</dbReference>
<dbReference type="PATRIC" id="fig|449659.4.peg.461"/>
<comment type="caution">
    <text evidence="1">The sequence shown here is derived from an EMBL/GenBank/DDBJ whole genome shotgun (WGS) entry which is preliminary data.</text>
</comment>
<gene>
    <name evidence="1" type="ORF">IV66_GL000460</name>
</gene>
<evidence type="ECO:0000313" key="2">
    <source>
        <dbReference type="Proteomes" id="UP000051886"/>
    </source>
</evidence>
<dbReference type="Proteomes" id="UP000051886">
    <property type="component" value="Unassembled WGS sequence"/>
</dbReference>
<keyword evidence="2" id="KW-1185">Reference proteome</keyword>
<accession>A0A0R2L7B7</accession>
<proteinExistence type="predicted"/>